<gene>
    <name evidence="1" type="ORF">CCR87_12285</name>
</gene>
<dbReference type="RefSeq" id="WP_201157848.1">
    <property type="nucleotide sequence ID" value="NZ_NHSD01000289.1"/>
</dbReference>
<evidence type="ECO:0000313" key="2">
    <source>
        <dbReference type="Proteomes" id="UP000706333"/>
    </source>
</evidence>
<keyword evidence="2" id="KW-1185">Reference proteome</keyword>
<sequence>MALDRITEEIAHFIGMFHLGIEADRLRLEYDAFAASRAETDHTPTETPMPEVSAPYALKGFVPGLSYEHPQAQVPLLPLPTIEVRALMPDVAAPPPPQAPAATDSRAGPVATEGQVTWILPEIAPNSLLIVISQTADLFDNDLVLVTGETPFTDPQVMVAALEHAIELAQHAHAPGHDAADGAVVPRANDMAALAEAMATFAPAAGTHTEAAPHTLLLLRGEAAQGVHISGAQTAPPPDDGAPSDAPALPDFTELLPAFLAARPQSGDTAGEKDAFALPPRALPPPQIAPFGVDPGHTVVTGANTLVNEAVISQSWIDAPVIAVAGDAIRLDLVSQVILRHATSDAAPAQGMGMGMGMAAPSRAINAVEIDIRDAPAPITASTAGGVFPQSWSVTRVEGDLIAVNHVQQFAFVSDFDRVEVTVTAAASYLGTGENTVLNTAVLRELGFHYDLILVGGDMITLNQIHQTNVLLDADTVAGAHHPGVTITAGDNLQYNRAEITQVGRDEMVAMRDTFQSALADMAGGGRDIGPDLARDALFEGRSALKVLQVEGDLIKANIIEQHAYLGDSDQIGLMLEDFLASGQPVEVITGSNAQLNAARLTDFGLDSTVMVAGTAYSDALIHQAQLIDPEAPPTGVGLVPLANEAVAFLADGMTFDARDADPAAPQSLAEHLAGGDGLNAVLS</sequence>
<dbReference type="EMBL" id="NHSD01000289">
    <property type="protein sequence ID" value="MBK5928096.1"/>
    <property type="molecule type" value="Genomic_DNA"/>
</dbReference>
<organism evidence="1 2">
    <name type="scientific">Rhodobaculum claviforme</name>
    <dbReference type="NCBI Taxonomy" id="1549854"/>
    <lineage>
        <taxon>Bacteria</taxon>
        <taxon>Pseudomonadati</taxon>
        <taxon>Pseudomonadota</taxon>
        <taxon>Alphaproteobacteria</taxon>
        <taxon>Rhodobacterales</taxon>
        <taxon>Paracoccaceae</taxon>
        <taxon>Rhodobaculum</taxon>
    </lineage>
</organism>
<protein>
    <recommendedName>
        <fullName evidence="3">Type I secretion protein</fullName>
    </recommendedName>
</protein>
<accession>A0A934WJI6</accession>
<evidence type="ECO:0000313" key="1">
    <source>
        <dbReference type="EMBL" id="MBK5928096.1"/>
    </source>
</evidence>
<name>A0A934WJI6_9RHOB</name>
<proteinExistence type="predicted"/>
<reference evidence="1" key="1">
    <citation type="submission" date="2017-05" db="EMBL/GenBank/DDBJ databases">
        <authorList>
            <person name="Imhoff J.F."/>
            <person name="Rahn T."/>
            <person name="Kuenzel S."/>
            <person name="Neulinger S.C."/>
        </authorList>
    </citation>
    <scope>NUCLEOTIDE SEQUENCE</scope>
    <source>
        <strain evidence="1">LMG 28126</strain>
    </source>
</reference>
<dbReference type="Proteomes" id="UP000706333">
    <property type="component" value="Unassembled WGS sequence"/>
</dbReference>
<comment type="caution">
    <text evidence="1">The sequence shown here is derived from an EMBL/GenBank/DDBJ whole genome shotgun (WGS) entry which is preliminary data.</text>
</comment>
<reference evidence="1" key="2">
    <citation type="journal article" date="2020" name="Microorganisms">
        <title>Osmotic Adaptation and Compatible Solute Biosynthesis of Phototrophic Bacteria as Revealed from Genome Analyses.</title>
        <authorList>
            <person name="Imhoff J.F."/>
            <person name="Rahn T."/>
            <person name="Kunzel S."/>
            <person name="Keller A."/>
            <person name="Neulinger S.C."/>
        </authorList>
    </citation>
    <scope>NUCLEOTIDE SEQUENCE</scope>
    <source>
        <strain evidence="1">LMG 28126</strain>
    </source>
</reference>
<dbReference type="AlphaFoldDB" id="A0A934WJI6"/>
<evidence type="ECO:0008006" key="3">
    <source>
        <dbReference type="Google" id="ProtNLM"/>
    </source>
</evidence>